<dbReference type="GO" id="GO:0003964">
    <property type="term" value="F:RNA-directed DNA polymerase activity"/>
    <property type="evidence" value="ECO:0007669"/>
    <property type="project" value="UniProtKB-KW"/>
</dbReference>
<dbReference type="CDD" id="cd09274">
    <property type="entry name" value="RNase_HI_RT_Ty3"/>
    <property type="match status" value="1"/>
</dbReference>
<comment type="caution">
    <text evidence="10">The sequence shown here is derived from an EMBL/GenBank/DDBJ whole genome shotgun (WGS) entry which is preliminary data.</text>
</comment>
<dbReference type="SUPFAM" id="SSF53098">
    <property type="entry name" value="Ribonuclease H-like"/>
    <property type="match status" value="2"/>
</dbReference>
<proteinExistence type="predicted"/>
<evidence type="ECO:0000256" key="8">
    <source>
        <dbReference type="SAM" id="MobiDB-lite"/>
    </source>
</evidence>
<dbReference type="Gene3D" id="1.10.340.70">
    <property type="match status" value="1"/>
</dbReference>
<accession>A0A4Q2D2T3</accession>
<dbReference type="FunFam" id="3.30.70.270:FF:000003">
    <property type="entry name" value="Transposon Ty3-G Gag-Pol polyprotein"/>
    <property type="match status" value="1"/>
</dbReference>
<organism evidence="10 11">
    <name type="scientific">Candolleomyces aberdarensis</name>
    <dbReference type="NCBI Taxonomy" id="2316362"/>
    <lineage>
        <taxon>Eukaryota</taxon>
        <taxon>Fungi</taxon>
        <taxon>Dikarya</taxon>
        <taxon>Basidiomycota</taxon>
        <taxon>Agaricomycotina</taxon>
        <taxon>Agaricomycetes</taxon>
        <taxon>Agaricomycetidae</taxon>
        <taxon>Agaricales</taxon>
        <taxon>Agaricineae</taxon>
        <taxon>Psathyrellaceae</taxon>
        <taxon>Candolleomyces</taxon>
    </lineage>
</organism>
<sequence length="1329" mass="150511">MPAMEETPLITFPNPFQDPALILMARKTGLIPQDEENLSVLTDLESDEEIFPDTILDRSSDSEDDTPAHIYGSRLLSSRVDQMAPTFAKSIRSSNNKSPPTLSAGKVTSDVLKTWERGCTAYFSQKKVAVGDQVQHVLDSFEETRTINWVGHRREELAKLKFPEFMKILRKHALENEWHLELKKKLQRRTQSDDEAFEDFANEVCHWNTLLVDAPKSSFSNERLHEILLAGAHDDINELYSASDLPDKYADADWEDAEADVLNDWIADVIKIDRRVANERKRARKLLEERKQKNKKFGGGGSIANTAGNGTGSGGGEGQKKTWIPALTEDERKVLQKHHGCFKCRKFYTGHGYRNCENGFPDKHVQITEADGQAARPATFKSPGKRTLPVGAVVGSSVIYESDSEESRTGGSGSEADELDTDTKMKPEHIPLTAVTTPFGLYEFVVMPMGFRNAPSIHQRRVSRALKAYIGKFCHVYLDDIIIWSDTVEEHLRHVRLVLEALRAHKLYLNPKKCKFLQTSINFLGHIVSGDGIRPDGSKVERILSWPTPTSSTDVRKFLGLVRYIAAFLPNLADHTMVLNTLTTKECDKVFPGWRGEHQVAFEAIKTIVTSPECLTVIDHANPGNNRIFLTTDASDTRMGAVLSYGPTWQEARPVAFDSVPFRGAELNYPIHEKELLAIVTALKKWRADLLGSEFFIYTDHRTLENFHKQRDFSRRQARWMEYMSQFEGRIVYVKGDDNSVADALSRLPTTTCTREAEATAAKVFDEKFREDGEDEALRVYPVCAVLTVNRANTVCAVTDLLKSRPNTLAAALPVKEVTMNDEFVALLQEGYRVDPWCLKFESAARGMSSFQNQAGLWFVNGRLVIPDFGNLRGILFQLAHDCLGHFGFKKAYATLRHDYYWPNMRTDLEVGYIPACEECQRNKDSTRRPAGPLHPLPVPDGRCQSIAMDFVGPLPLDGGYDTILTITDRLGSDIQLVPCKSTLTAPELAELFFDRWYCENGMPEDIVSDRDKLFTSSFWRSLHALTGIKLKCSTSFHPQTDGSSERTNKTVVQALRYFVDRAQKGWAKALARDSGIPDVVQLISLTVGVTALLKASSLPAALNDDKEDPESEPVSEAPDRDIIAHARTLIRVIRASSLRCDRFTTIQQSLHPDQQPLELIRDVDTRWSSTLLMIERFVELKECINMMILGNRDLQKYRLAESEWEILNNYILILRVPHAFQQKLSHEKVPTLYQALPHFHRMIVAWERQKELMPRYRNIINMGIEKLTDYVEEIEEIPAYTLAIPVISPTIKLLWHQKYKNELVDWAKQLLINSIIAAALFKPKLTLT</sequence>
<dbReference type="InterPro" id="IPR001584">
    <property type="entry name" value="Integrase_cat-core"/>
</dbReference>
<keyword evidence="2" id="KW-0548">Nucleotidyltransferase</keyword>
<dbReference type="PROSITE" id="PS50994">
    <property type="entry name" value="INTEGRASE"/>
    <property type="match status" value="1"/>
</dbReference>
<dbReference type="InterPro" id="IPR050951">
    <property type="entry name" value="Retrovirus_Pol_polyprotein"/>
</dbReference>
<dbReference type="Pfam" id="PF17921">
    <property type="entry name" value="Integrase_H2C2"/>
    <property type="match status" value="1"/>
</dbReference>
<dbReference type="GO" id="GO:0016787">
    <property type="term" value="F:hydrolase activity"/>
    <property type="evidence" value="ECO:0007669"/>
    <property type="project" value="UniProtKB-KW"/>
</dbReference>
<dbReference type="Gene3D" id="3.30.420.10">
    <property type="entry name" value="Ribonuclease H-like superfamily/Ribonuclease H"/>
    <property type="match status" value="1"/>
</dbReference>
<keyword evidence="11" id="KW-1185">Reference proteome</keyword>
<evidence type="ECO:0000259" key="9">
    <source>
        <dbReference type="PROSITE" id="PS50994"/>
    </source>
</evidence>
<feature type="region of interest" description="Disordered" evidence="8">
    <location>
        <begin position="401"/>
        <end position="421"/>
    </location>
</feature>
<dbReference type="Gene3D" id="3.10.10.10">
    <property type="entry name" value="HIV Type 1 Reverse Transcriptase, subunit A, domain 1"/>
    <property type="match status" value="1"/>
</dbReference>
<protein>
    <recommendedName>
        <fullName evidence="9">Integrase catalytic domain-containing protein</fullName>
    </recommendedName>
</protein>
<dbReference type="Gene3D" id="3.30.70.270">
    <property type="match status" value="2"/>
</dbReference>
<evidence type="ECO:0000313" key="11">
    <source>
        <dbReference type="Proteomes" id="UP000290288"/>
    </source>
</evidence>
<dbReference type="GO" id="GO:0003723">
    <property type="term" value="F:RNA binding"/>
    <property type="evidence" value="ECO:0007669"/>
    <property type="project" value="UniProtKB-KW"/>
</dbReference>
<evidence type="ECO:0000256" key="4">
    <source>
        <dbReference type="ARBA" id="ARBA00022759"/>
    </source>
</evidence>
<evidence type="ECO:0000256" key="2">
    <source>
        <dbReference type="ARBA" id="ARBA00022695"/>
    </source>
</evidence>
<dbReference type="Pfam" id="PF17917">
    <property type="entry name" value="RT_RNaseH"/>
    <property type="match status" value="1"/>
</dbReference>
<dbReference type="InterPro" id="IPR012337">
    <property type="entry name" value="RNaseH-like_sf"/>
</dbReference>
<dbReference type="Pfam" id="PF00078">
    <property type="entry name" value="RVT_1"/>
    <property type="match status" value="1"/>
</dbReference>
<dbReference type="GO" id="GO:0015074">
    <property type="term" value="P:DNA integration"/>
    <property type="evidence" value="ECO:0007669"/>
    <property type="project" value="InterPro"/>
</dbReference>
<evidence type="ECO:0000256" key="1">
    <source>
        <dbReference type="ARBA" id="ARBA00022679"/>
    </source>
</evidence>
<evidence type="ECO:0000256" key="5">
    <source>
        <dbReference type="ARBA" id="ARBA00022801"/>
    </source>
</evidence>
<dbReference type="Proteomes" id="UP000290288">
    <property type="component" value="Unassembled WGS sequence"/>
</dbReference>
<dbReference type="EMBL" id="SDEE01000881">
    <property type="protein sequence ID" value="RXW13563.1"/>
    <property type="molecule type" value="Genomic_DNA"/>
</dbReference>
<dbReference type="PANTHER" id="PTHR37984:SF5">
    <property type="entry name" value="PROTEIN NYNRIN-LIKE"/>
    <property type="match status" value="1"/>
</dbReference>
<keyword evidence="6" id="KW-0694">RNA-binding</keyword>
<keyword evidence="3" id="KW-0540">Nuclease</keyword>
<dbReference type="CDD" id="cd01647">
    <property type="entry name" value="RT_LTR"/>
    <property type="match status" value="1"/>
</dbReference>
<dbReference type="GO" id="GO:0004519">
    <property type="term" value="F:endonuclease activity"/>
    <property type="evidence" value="ECO:0007669"/>
    <property type="project" value="UniProtKB-KW"/>
</dbReference>
<dbReference type="InterPro" id="IPR041588">
    <property type="entry name" value="Integrase_H2C2"/>
</dbReference>
<keyword evidence="7" id="KW-0695">RNA-directed DNA polymerase</keyword>
<evidence type="ECO:0000256" key="3">
    <source>
        <dbReference type="ARBA" id="ARBA00022722"/>
    </source>
</evidence>
<dbReference type="OrthoDB" id="2369050at2759"/>
<keyword evidence="1" id="KW-0808">Transferase</keyword>
<dbReference type="InterPro" id="IPR000477">
    <property type="entry name" value="RT_dom"/>
</dbReference>
<dbReference type="STRING" id="2316362.A0A4Q2D2T3"/>
<name>A0A4Q2D2T3_9AGAR</name>
<dbReference type="InterPro" id="IPR043502">
    <property type="entry name" value="DNA/RNA_pol_sf"/>
</dbReference>
<reference evidence="10 11" key="1">
    <citation type="submission" date="2019-01" db="EMBL/GenBank/DDBJ databases">
        <title>Draft genome sequence of Psathyrella aberdarensis IHI B618.</title>
        <authorList>
            <person name="Buettner E."/>
            <person name="Kellner H."/>
        </authorList>
    </citation>
    <scope>NUCLEOTIDE SEQUENCE [LARGE SCALE GENOMIC DNA]</scope>
    <source>
        <strain evidence="10 11">IHI B618</strain>
    </source>
</reference>
<dbReference type="SUPFAM" id="SSF56672">
    <property type="entry name" value="DNA/RNA polymerases"/>
    <property type="match status" value="1"/>
</dbReference>
<dbReference type="InterPro" id="IPR041373">
    <property type="entry name" value="RT_RNaseH"/>
</dbReference>
<feature type="region of interest" description="Disordered" evidence="8">
    <location>
        <begin position="294"/>
        <end position="319"/>
    </location>
</feature>
<evidence type="ECO:0000256" key="6">
    <source>
        <dbReference type="ARBA" id="ARBA00022884"/>
    </source>
</evidence>
<feature type="domain" description="Integrase catalytic" evidence="9">
    <location>
        <begin position="936"/>
        <end position="1108"/>
    </location>
</feature>
<dbReference type="InterPro" id="IPR036397">
    <property type="entry name" value="RNaseH_sf"/>
</dbReference>
<dbReference type="InterPro" id="IPR043128">
    <property type="entry name" value="Rev_trsase/Diguanyl_cyclase"/>
</dbReference>
<evidence type="ECO:0000313" key="10">
    <source>
        <dbReference type="EMBL" id="RXW13563.1"/>
    </source>
</evidence>
<dbReference type="GO" id="GO:0005634">
    <property type="term" value="C:nucleus"/>
    <property type="evidence" value="ECO:0007669"/>
    <property type="project" value="UniProtKB-ARBA"/>
</dbReference>
<keyword evidence="5" id="KW-0378">Hydrolase</keyword>
<dbReference type="PANTHER" id="PTHR37984">
    <property type="entry name" value="PROTEIN CBG26694"/>
    <property type="match status" value="1"/>
</dbReference>
<gene>
    <name evidence="10" type="ORF">EST38_g12292</name>
</gene>
<evidence type="ECO:0000256" key="7">
    <source>
        <dbReference type="ARBA" id="ARBA00022918"/>
    </source>
</evidence>
<keyword evidence="4" id="KW-0255">Endonuclease</keyword>